<dbReference type="SMART" id="SM00228">
    <property type="entry name" value="PDZ"/>
    <property type="match status" value="1"/>
</dbReference>
<dbReference type="Gene3D" id="3.30.230.10">
    <property type="match status" value="1"/>
</dbReference>
<keyword evidence="1 3" id="KW-0645">Protease</keyword>
<dbReference type="InterPro" id="IPR027065">
    <property type="entry name" value="Lon_Prtase"/>
</dbReference>
<dbReference type="SUPFAM" id="SSF54211">
    <property type="entry name" value="Ribosomal protein S5 domain 2-like"/>
    <property type="match status" value="1"/>
</dbReference>
<dbReference type="Gene3D" id="2.30.42.10">
    <property type="match status" value="1"/>
</dbReference>
<dbReference type="GO" id="GO:0008233">
    <property type="term" value="F:peptidase activity"/>
    <property type="evidence" value="ECO:0007669"/>
    <property type="project" value="UniProtKB-KW"/>
</dbReference>
<dbReference type="InterPro" id="IPR001478">
    <property type="entry name" value="PDZ"/>
</dbReference>
<evidence type="ECO:0000313" key="4">
    <source>
        <dbReference type="Proteomes" id="UP001312865"/>
    </source>
</evidence>
<dbReference type="InterPro" id="IPR014721">
    <property type="entry name" value="Ribsml_uS5_D2-typ_fold_subgr"/>
</dbReference>
<reference evidence="3 4" key="1">
    <citation type="journal article" date="2018" name="J. Microbiol.">
        <title>Bacillus spongiae sp. nov., isolated from sponge of Jeju Island.</title>
        <authorList>
            <person name="Lee G.E."/>
            <person name="Im W.T."/>
            <person name="Park J.S."/>
        </authorList>
    </citation>
    <scope>NUCLEOTIDE SEQUENCE [LARGE SCALE GENOMIC DNA]</scope>
    <source>
        <strain evidence="3 4">135PIL107-10</strain>
    </source>
</reference>
<dbReference type="RefSeq" id="WP_336585481.1">
    <property type="nucleotide sequence ID" value="NZ_JBBAXC010000002.1"/>
</dbReference>
<dbReference type="PANTHER" id="PTHR10046">
    <property type="entry name" value="ATP DEPENDENT LON PROTEASE FAMILY MEMBER"/>
    <property type="match status" value="1"/>
</dbReference>
<feature type="domain" description="Lon proteolytic" evidence="2">
    <location>
        <begin position="228"/>
        <end position="343"/>
    </location>
</feature>
<accession>A0ABU8HA61</accession>
<comment type="catalytic activity">
    <reaction evidence="1">
        <text>Hydrolysis of proteins in presence of ATP.</text>
        <dbReference type="EC" id="3.4.21.53"/>
    </reaction>
</comment>
<dbReference type="SUPFAM" id="SSF50156">
    <property type="entry name" value="PDZ domain-like"/>
    <property type="match status" value="1"/>
</dbReference>
<gene>
    <name evidence="3" type="ORF">WAK64_03105</name>
</gene>
<proteinExistence type="inferred from homology"/>
<evidence type="ECO:0000313" key="3">
    <source>
        <dbReference type="EMBL" id="MEI5906058.1"/>
    </source>
</evidence>
<dbReference type="Pfam" id="PF13180">
    <property type="entry name" value="PDZ_2"/>
    <property type="match status" value="1"/>
</dbReference>
<comment type="similarity">
    <text evidence="1">Belongs to the peptidase S16 family.</text>
</comment>
<dbReference type="NCBIfam" id="NF041438">
    <property type="entry name" value="SepM_fam_S16"/>
    <property type="match status" value="1"/>
</dbReference>
<dbReference type="Proteomes" id="UP001312865">
    <property type="component" value="Unassembled WGS sequence"/>
</dbReference>
<dbReference type="InterPro" id="IPR008269">
    <property type="entry name" value="Lon_proteolytic"/>
</dbReference>
<organism evidence="3 4">
    <name type="scientific">Bacillus spongiae</name>
    <dbReference type="NCBI Taxonomy" id="2683610"/>
    <lineage>
        <taxon>Bacteria</taxon>
        <taxon>Bacillati</taxon>
        <taxon>Bacillota</taxon>
        <taxon>Bacilli</taxon>
        <taxon>Bacillales</taxon>
        <taxon>Bacillaceae</taxon>
        <taxon>Bacillus</taxon>
    </lineage>
</organism>
<evidence type="ECO:0000256" key="1">
    <source>
        <dbReference type="PROSITE-ProRule" id="PRU01122"/>
    </source>
</evidence>
<keyword evidence="1 3" id="KW-0378">Hydrolase</keyword>
<comment type="caution">
    <text evidence="3">The sequence shown here is derived from an EMBL/GenBank/DDBJ whole genome shotgun (WGS) entry which is preliminary data.</text>
</comment>
<keyword evidence="4" id="KW-1185">Reference proteome</keyword>
<protein>
    <recommendedName>
        <fullName evidence="1">endopeptidase La</fullName>
        <ecNumber evidence="1">3.4.21.53</ecNumber>
    </recommendedName>
</protein>
<dbReference type="PROSITE" id="PS51786">
    <property type="entry name" value="LON_PROTEOLYTIC"/>
    <property type="match status" value="1"/>
</dbReference>
<dbReference type="InterPro" id="IPR020568">
    <property type="entry name" value="Ribosomal_Su5_D2-typ_SF"/>
</dbReference>
<dbReference type="GO" id="GO:0006508">
    <property type="term" value="P:proteolysis"/>
    <property type="evidence" value="ECO:0007669"/>
    <property type="project" value="UniProtKB-KW"/>
</dbReference>
<feature type="active site" evidence="1">
    <location>
        <position position="232"/>
    </location>
</feature>
<name>A0ABU8HA61_9BACI</name>
<keyword evidence="1" id="KW-0720">Serine protease</keyword>
<dbReference type="InterPro" id="IPR036034">
    <property type="entry name" value="PDZ_sf"/>
</dbReference>
<dbReference type="EC" id="3.4.21.53" evidence="1"/>
<dbReference type="Pfam" id="PF05362">
    <property type="entry name" value="Lon_C"/>
    <property type="match status" value="1"/>
</dbReference>
<sequence>MSRKVRNRVIIIVGVVLILLPFYRLPFYVTKPGGAHDVTEIVEIQEGYEQEGAFFITTVQMGKANIYTYLSAKFLPYHNVFAEEEVRRPEESDEAYATRQLYYMENSTHNAVITAFEAASKPYELSYEGIYVLNVFPQFEASKVIKPGDRIIKIDDQSFNSSKEFIEYVQQKQPNDQVSVTIIREEEKINHSITLQEYEDGKAGIGIELVDDRELSSSPEVKWDTSTIGGPSAGLLFSLEVYNRLVPEDISKGYEIAGTGTISENGEVGRIGGIEQKIVAADSAGAEIFLAPNDEITAELRKEFPEMKSNYDAAVETAKEIESEMVIVPVKTFDEALAYLKDLTTK</sequence>
<dbReference type="EMBL" id="JBBAXC010000002">
    <property type="protein sequence ID" value="MEI5906058.1"/>
    <property type="molecule type" value="Genomic_DNA"/>
</dbReference>
<evidence type="ECO:0000259" key="2">
    <source>
        <dbReference type="PROSITE" id="PS51786"/>
    </source>
</evidence>
<feature type="active site" evidence="1">
    <location>
        <position position="277"/>
    </location>
</feature>